<gene>
    <name evidence="3" type="ORF">Tci_050585</name>
</gene>
<dbReference type="GO" id="GO:0003676">
    <property type="term" value="F:nucleic acid binding"/>
    <property type="evidence" value="ECO:0007669"/>
    <property type="project" value="InterPro"/>
</dbReference>
<dbReference type="EMBL" id="BKCJ010007707">
    <property type="protein sequence ID" value="GEU78607.1"/>
    <property type="molecule type" value="Genomic_DNA"/>
</dbReference>
<feature type="compositionally biased region" description="Low complexity" evidence="1">
    <location>
        <begin position="235"/>
        <end position="250"/>
    </location>
</feature>
<feature type="region of interest" description="Disordered" evidence="1">
    <location>
        <begin position="296"/>
        <end position="321"/>
    </location>
</feature>
<accession>A0A6L2MZG5</accession>
<proteinExistence type="predicted"/>
<feature type="compositionally biased region" description="Polar residues" evidence="1">
    <location>
        <begin position="528"/>
        <end position="538"/>
    </location>
</feature>
<feature type="compositionally biased region" description="Polar residues" evidence="1">
    <location>
        <begin position="218"/>
        <end position="234"/>
    </location>
</feature>
<sequence length="765" mass="85233">MSDHEKETINEENAHPKVVPQITIVTNISAKFPYLKKEKYDNWAMKMHNFISSSDLLCWNIVLKGNNAKYVTTDKDGNLKIRPPVTAEEHQQARFGGNAESKKMQKSLLKQKFEEFKIFEEEGLDKGYDKMQKISSQMNTLKIKPEPEDVNMKFLKGLSLSWSGIALILKTKGGLEYISFDDLYNKLKFLEIDTKGYSSNSSTLSNAAFVSTTRSSQGNLSYQESGNGGHITTHSVSPGSSSSNGSSKSKCSVVDDVHRFEKKHGRKIKFNGRENARFDKKLVKCFNCKQMGHFSRERRAQGGQNSNKYQKYKSKEAGKDGSDSKAMVFVDEGEVVSAVDDIPAGVFVPVGTVAAAVVSAQSETDFAVMGLSTEKLIDQTEQEKQELMTKLDNEIANQAKWNNSGKNLYKLIDISMSVRTKRGLGLDEYIEEGELGIDDSKFSIFHTNSDELEGQPIYNRFASVDHMKAVPPPLIGNYMPPSNIRDIDESQMEYGKKAIDSSKIKSNNDSISHSNDSVQFDFSDRSSEPSTNDLQTCDSSVECSRPNHSDCDSTDYISSVSAPTSESGDTIVIDCDKQEDFPSICSIETNVKSSKPLCNKFGPFNKESHFRKHKSVASKSCYVYGSYFHLIKDCNLHEQRFAKRNAEGKGKLGRRPTGKQVNPNRPKLVSAGQPNPVSAGDGILGPRPLNIQTKSKYFHSFTHNNQQIIFSITHNSLYMTGGLNGKTDVKPSVGWPWTKYGMSKTKGPRSMVDQNPRAGLMLKVH</sequence>
<feature type="region of interest" description="Disordered" evidence="1">
    <location>
        <begin position="218"/>
        <end position="250"/>
    </location>
</feature>
<feature type="region of interest" description="Disordered" evidence="1">
    <location>
        <begin position="501"/>
        <end position="538"/>
    </location>
</feature>
<feature type="region of interest" description="Disordered" evidence="1">
    <location>
        <begin position="645"/>
        <end position="684"/>
    </location>
</feature>
<dbReference type="GO" id="GO:0008270">
    <property type="term" value="F:zinc ion binding"/>
    <property type="evidence" value="ECO:0007669"/>
    <property type="project" value="InterPro"/>
</dbReference>
<evidence type="ECO:0000259" key="2">
    <source>
        <dbReference type="Pfam" id="PF00098"/>
    </source>
</evidence>
<feature type="compositionally biased region" description="Low complexity" evidence="1">
    <location>
        <begin position="504"/>
        <end position="517"/>
    </location>
</feature>
<reference evidence="3" key="1">
    <citation type="journal article" date="2019" name="Sci. Rep.">
        <title>Draft genome of Tanacetum cinerariifolium, the natural source of mosquito coil.</title>
        <authorList>
            <person name="Yamashiro T."/>
            <person name="Shiraishi A."/>
            <person name="Satake H."/>
            <person name="Nakayama K."/>
        </authorList>
    </citation>
    <scope>NUCLEOTIDE SEQUENCE</scope>
</reference>
<dbReference type="Pfam" id="PF14223">
    <property type="entry name" value="Retrotran_gag_2"/>
    <property type="match status" value="1"/>
</dbReference>
<dbReference type="Pfam" id="PF00098">
    <property type="entry name" value="zf-CCHC"/>
    <property type="match status" value="1"/>
</dbReference>
<comment type="caution">
    <text evidence="3">The sequence shown here is derived from an EMBL/GenBank/DDBJ whole genome shotgun (WGS) entry which is preliminary data.</text>
</comment>
<dbReference type="InterPro" id="IPR001878">
    <property type="entry name" value="Znf_CCHC"/>
</dbReference>
<evidence type="ECO:0000256" key="1">
    <source>
        <dbReference type="SAM" id="MobiDB-lite"/>
    </source>
</evidence>
<organism evidence="3">
    <name type="scientific">Tanacetum cinerariifolium</name>
    <name type="common">Dalmatian daisy</name>
    <name type="synonym">Chrysanthemum cinerariifolium</name>
    <dbReference type="NCBI Taxonomy" id="118510"/>
    <lineage>
        <taxon>Eukaryota</taxon>
        <taxon>Viridiplantae</taxon>
        <taxon>Streptophyta</taxon>
        <taxon>Embryophyta</taxon>
        <taxon>Tracheophyta</taxon>
        <taxon>Spermatophyta</taxon>
        <taxon>Magnoliopsida</taxon>
        <taxon>eudicotyledons</taxon>
        <taxon>Gunneridae</taxon>
        <taxon>Pentapetalae</taxon>
        <taxon>asterids</taxon>
        <taxon>campanulids</taxon>
        <taxon>Asterales</taxon>
        <taxon>Asteraceae</taxon>
        <taxon>Asteroideae</taxon>
        <taxon>Anthemideae</taxon>
        <taxon>Anthemidinae</taxon>
        <taxon>Tanacetum</taxon>
    </lineage>
</organism>
<evidence type="ECO:0000313" key="3">
    <source>
        <dbReference type="EMBL" id="GEU78607.1"/>
    </source>
</evidence>
<name>A0A6L2MZG5_TANCI</name>
<dbReference type="AlphaFoldDB" id="A0A6L2MZG5"/>
<protein>
    <recommendedName>
        <fullName evidence="2">CCHC-type domain-containing protein</fullName>
    </recommendedName>
</protein>
<feature type="domain" description="CCHC-type" evidence="2">
    <location>
        <begin position="284"/>
        <end position="297"/>
    </location>
</feature>